<keyword evidence="1" id="KW-0812">Transmembrane</keyword>
<gene>
    <name evidence="2" type="ORF">KN1_00860</name>
</gene>
<protein>
    <submittedName>
        <fullName evidence="2">Uncharacterized protein</fullName>
    </submittedName>
</protein>
<name>A0A8D5ZGG4_9CREN</name>
<feature type="transmembrane region" description="Helical" evidence="1">
    <location>
        <begin position="107"/>
        <end position="125"/>
    </location>
</feature>
<evidence type="ECO:0000313" key="3">
    <source>
        <dbReference type="Proteomes" id="UP000825123"/>
    </source>
</evidence>
<dbReference type="Proteomes" id="UP000825123">
    <property type="component" value="Chromosome"/>
</dbReference>
<keyword evidence="1" id="KW-0472">Membrane</keyword>
<reference evidence="2 3" key="1">
    <citation type="submission" date="2021-04" db="EMBL/GenBank/DDBJ databases">
        <title>Complete genome sequence of Stygiolobus sp. KN-1.</title>
        <authorList>
            <person name="Nakamura K."/>
            <person name="Sakai H."/>
            <person name="Kurosawa N."/>
        </authorList>
    </citation>
    <scope>NUCLEOTIDE SEQUENCE [LARGE SCALE GENOMIC DNA]</scope>
    <source>
        <strain evidence="2 3">KN-1</strain>
    </source>
</reference>
<keyword evidence="3" id="KW-1185">Reference proteome</keyword>
<dbReference type="RefSeq" id="WP_221288663.1">
    <property type="nucleotide sequence ID" value="NZ_AP024597.1"/>
</dbReference>
<sequence>MEKHIRYVIDGYTTQGVEYVKNALKSYLTNLDDDVRVSKKGYRVSLSFRTPANVRVMQCEEIDELLSKVGVTAVRIIVSNVVTYEYEGAVTSGTTGGITAGVSSKKLNVALLIAVLSGLAGYAVGKMVERGDNVILSCEKRNGVWVRN</sequence>
<evidence type="ECO:0000256" key="1">
    <source>
        <dbReference type="SAM" id="Phobius"/>
    </source>
</evidence>
<accession>A0A8D5ZGG4</accession>
<dbReference type="AlphaFoldDB" id="A0A8D5ZGG4"/>
<evidence type="ECO:0000313" key="2">
    <source>
        <dbReference type="EMBL" id="BCU68789.1"/>
    </source>
</evidence>
<proteinExistence type="predicted"/>
<dbReference type="GeneID" id="66161838"/>
<keyword evidence="1" id="KW-1133">Transmembrane helix</keyword>
<organism evidence="2 3">
    <name type="scientific">Stygiolobus caldivivus</name>
    <dbReference type="NCBI Taxonomy" id="2824673"/>
    <lineage>
        <taxon>Archaea</taxon>
        <taxon>Thermoproteota</taxon>
        <taxon>Thermoprotei</taxon>
        <taxon>Sulfolobales</taxon>
        <taxon>Sulfolobaceae</taxon>
        <taxon>Stygiolobus</taxon>
    </lineage>
</organism>
<dbReference type="KEGG" id="csty:KN1_00860"/>
<dbReference type="EMBL" id="AP024597">
    <property type="protein sequence ID" value="BCU68789.1"/>
    <property type="molecule type" value="Genomic_DNA"/>
</dbReference>